<keyword evidence="1" id="KW-1133">Transmembrane helix</keyword>
<dbReference type="EMBL" id="AP022871">
    <property type="protein sequence ID" value="BCB83106.1"/>
    <property type="molecule type" value="Genomic_DNA"/>
</dbReference>
<sequence>MSDSTGTLRQYRDVSLLRLRALRDHLRESLLFLPALMLAGALVIGGFLDRLDGHFHPLVPQRLSFAPDVAGLLLSTIAGATITTAGVVFSLLVVSLQLASGQFSPRVLRGFWRDRFSHLLIGLLLSTFVFCVLALARVNTDKNIAPPYTVLFALLLTLASVIVIVVYLDRIIRQQYVGNIMRRVLNETLRLVAELPYGRHLGGRVGEPVRPPDPGTLGPSMVVTAPVDGWVQQISRRGVLAAVPDGTVVRLETRVGAYLTMHTPLATLWPPPPPDQRDRIGRLVTRSMIVATARSMQQDIDFGLRQLNDIALRALSDVNDPTTAVEAISRIGSLMRPLLLADLPARSVEDGAGRILLTPRDPDHATYVRHAFAQLHVYAAGHPQARETIADTIRMLQTACADLPGRQAARAELDHHLTITLPETPS</sequence>
<feature type="transmembrane region" description="Helical" evidence="1">
    <location>
        <begin position="148"/>
        <end position="168"/>
    </location>
</feature>
<keyword evidence="1" id="KW-0472">Membrane</keyword>
<evidence type="ECO:0008006" key="4">
    <source>
        <dbReference type="Google" id="ProtNLM"/>
    </source>
</evidence>
<gene>
    <name evidence="2" type="ORF">Psuf_004190</name>
</gene>
<dbReference type="RefSeq" id="WP_173153217.1">
    <property type="nucleotide sequence ID" value="NZ_AP022871.1"/>
</dbReference>
<feature type="transmembrane region" description="Helical" evidence="1">
    <location>
        <begin position="69"/>
        <end position="96"/>
    </location>
</feature>
<keyword evidence="3" id="KW-1185">Reference proteome</keyword>
<evidence type="ECO:0000313" key="2">
    <source>
        <dbReference type="EMBL" id="BCB83106.1"/>
    </source>
</evidence>
<protein>
    <recommendedName>
        <fullName evidence="4">DUF2254 domain-containing protein</fullName>
    </recommendedName>
</protein>
<dbReference type="Proteomes" id="UP000503011">
    <property type="component" value="Chromosome"/>
</dbReference>
<organism evidence="2 3">
    <name type="scientific">Phytohabitans suffuscus</name>
    <dbReference type="NCBI Taxonomy" id="624315"/>
    <lineage>
        <taxon>Bacteria</taxon>
        <taxon>Bacillati</taxon>
        <taxon>Actinomycetota</taxon>
        <taxon>Actinomycetes</taxon>
        <taxon>Micromonosporales</taxon>
        <taxon>Micromonosporaceae</taxon>
    </lineage>
</organism>
<reference evidence="2 3" key="1">
    <citation type="submission" date="2020-03" db="EMBL/GenBank/DDBJ databases">
        <title>Whole genome shotgun sequence of Phytohabitans suffuscus NBRC 105367.</title>
        <authorList>
            <person name="Komaki H."/>
            <person name="Tamura T."/>
        </authorList>
    </citation>
    <scope>NUCLEOTIDE SEQUENCE [LARGE SCALE GENOMIC DNA]</scope>
    <source>
        <strain evidence="2 3">NBRC 105367</strain>
    </source>
</reference>
<reference evidence="2 3" key="2">
    <citation type="submission" date="2020-03" db="EMBL/GenBank/DDBJ databases">
        <authorList>
            <person name="Ichikawa N."/>
            <person name="Kimura A."/>
            <person name="Kitahashi Y."/>
            <person name="Uohara A."/>
        </authorList>
    </citation>
    <scope>NUCLEOTIDE SEQUENCE [LARGE SCALE GENOMIC DNA]</scope>
    <source>
        <strain evidence="2 3">NBRC 105367</strain>
    </source>
</reference>
<evidence type="ECO:0000256" key="1">
    <source>
        <dbReference type="SAM" id="Phobius"/>
    </source>
</evidence>
<feature type="transmembrane region" description="Helical" evidence="1">
    <location>
        <begin position="30"/>
        <end position="49"/>
    </location>
</feature>
<name>A0A6F8YAH5_9ACTN</name>
<dbReference type="KEGG" id="psuu:Psuf_004190"/>
<proteinExistence type="predicted"/>
<feature type="transmembrane region" description="Helical" evidence="1">
    <location>
        <begin position="116"/>
        <end position="136"/>
    </location>
</feature>
<accession>A0A6F8YAH5</accession>
<dbReference type="InterPro" id="IPR018723">
    <property type="entry name" value="DUF2254_membrane"/>
</dbReference>
<evidence type="ECO:0000313" key="3">
    <source>
        <dbReference type="Proteomes" id="UP000503011"/>
    </source>
</evidence>
<keyword evidence="1" id="KW-0812">Transmembrane</keyword>
<dbReference type="Pfam" id="PF10011">
    <property type="entry name" value="DUF2254"/>
    <property type="match status" value="1"/>
</dbReference>
<dbReference type="AlphaFoldDB" id="A0A6F8YAH5"/>